<keyword evidence="4" id="KW-1185">Reference proteome</keyword>
<dbReference type="EMBL" id="JBAMIC010000008">
    <property type="protein sequence ID" value="KAK7104028.1"/>
    <property type="molecule type" value="Genomic_DNA"/>
</dbReference>
<dbReference type="Pfam" id="PF00106">
    <property type="entry name" value="adh_short"/>
    <property type="match status" value="1"/>
</dbReference>
<reference evidence="3 4" key="1">
    <citation type="submission" date="2024-02" db="EMBL/GenBank/DDBJ databases">
        <title>Chromosome-scale genome assembly of the rough periwinkle Littorina saxatilis.</title>
        <authorList>
            <person name="De Jode A."/>
            <person name="Faria R."/>
            <person name="Formenti G."/>
            <person name="Sims Y."/>
            <person name="Smith T.P."/>
            <person name="Tracey A."/>
            <person name="Wood J.M.D."/>
            <person name="Zagrodzka Z.B."/>
            <person name="Johannesson K."/>
            <person name="Butlin R.K."/>
            <person name="Leder E.H."/>
        </authorList>
    </citation>
    <scope>NUCLEOTIDE SEQUENCE [LARGE SCALE GENOMIC DNA]</scope>
    <source>
        <strain evidence="3">Snail1</strain>
        <tissue evidence="3">Muscle</tissue>
    </source>
</reference>
<sequence>MGVLRVWYPALVGIKAGTNVLVAGGTGIVGSGTVISLLKQGAKVLVATRSLDKFCVLHDVVSDDVKANLSVVEGDLSTYDGVKRVFKKASTGEHSVNHVVASIGNYWQKGWLTEQTLAEFNRSQRTVVSHFLMMRTFLPYLNLREGTPTYTVVTGHAGDEYIAPKTSFLSVGSGALNSLSMAARAEFNDQRVALNQFHIRCSVQPVPDHDLLPDPFNVGHDLIGGAIASSISSVARGKTVINTKQDAKKMILAQ</sequence>
<dbReference type="SUPFAM" id="SSF51735">
    <property type="entry name" value="NAD(P)-binding Rossmann-fold domains"/>
    <property type="match status" value="1"/>
</dbReference>
<dbReference type="InterPro" id="IPR002347">
    <property type="entry name" value="SDR_fam"/>
</dbReference>
<accession>A0AAN9GCJ8</accession>
<evidence type="ECO:0000313" key="3">
    <source>
        <dbReference type="EMBL" id="KAK7104028.1"/>
    </source>
</evidence>
<evidence type="ECO:0000313" key="4">
    <source>
        <dbReference type="Proteomes" id="UP001374579"/>
    </source>
</evidence>
<keyword evidence="2" id="KW-0560">Oxidoreductase</keyword>
<protein>
    <submittedName>
        <fullName evidence="3">Uncharacterized protein</fullName>
    </submittedName>
</protein>
<dbReference type="InterPro" id="IPR036291">
    <property type="entry name" value="NAD(P)-bd_dom_sf"/>
</dbReference>
<dbReference type="Gene3D" id="3.40.50.720">
    <property type="entry name" value="NAD(P)-binding Rossmann-like Domain"/>
    <property type="match status" value="1"/>
</dbReference>
<comment type="similarity">
    <text evidence="1">Belongs to the short-chain dehydrogenases/reductases (SDR) family.</text>
</comment>
<evidence type="ECO:0000256" key="1">
    <source>
        <dbReference type="ARBA" id="ARBA00006484"/>
    </source>
</evidence>
<comment type="caution">
    <text evidence="3">The sequence shown here is derived from an EMBL/GenBank/DDBJ whole genome shotgun (WGS) entry which is preliminary data.</text>
</comment>
<name>A0AAN9GCJ8_9CAEN</name>
<dbReference type="PANTHER" id="PTHR43669:SF3">
    <property type="entry name" value="ALCOHOL DEHYDROGENASE, PUTATIVE (AFU_ORTHOLOGUE AFUA_3G03445)-RELATED"/>
    <property type="match status" value="1"/>
</dbReference>
<dbReference type="Proteomes" id="UP001374579">
    <property type="component" value="Unassembled WGS sequence"/>
</dbReference>
<proteinExistence type="inferred from homology"/>
<dbReference type="AlphaFoldDB" id="A0AAN9GCJ8"/>
<dbReference type="PANTHER" id="PTHR43669">
    <property type="entry name" value="5-KETO-D-GLUCONATE 5-REDUCTASE"/>
    <property type="match status" value="1"/>
</dbReference>
<organism evidence="3 4">
    <name type="scientific">Littorina saxatilis</name>
    <dbReference type="NCBI Taxonomy" id="31220"/>
    <lineage>
        <taxon>Eukaryota</taxon>
        <taxon>Metazoa</taxon>
        <taxon>Spiralia</taxon>
        <taxon>Lophotrochozoa</taxon>
        <taxon>Mollusca</taxon>
        <taxon>Gastropoda</taxon>
        <taxon>Caenogastropoda</taxon>
        <taxon>Littorinimorpha</taxon>
        <taxon>Littorinoidea</taxon>
        <taxon>Littorinidae</taxon>
        <taxon>Littorina</taxon>
    </lineage>
</organism>
<gene>
    <name evidence="3" type="ORF">V1264_018806</name>
</gene>
<dbReference type="GO" id="GO:0016491">
    <property type="term" value="F:oxidoreductase activity"/>
    <property type="evidence" value="ECO:0007669"/>
    <property type="project" value="UniProtKB-KW"/>
</dbReference>
<evidence type="ECO:0000256" key="2">
    <source>
        <dbReference type="ARBA" id="ARBA00023002"/>
    </source>
</evidence>